<comment type="caution">
    <text evidence="2">The sequence shown here is derived from an EMBL/GenBank/DDBJ whole genome shotgun (WGS) entry which is preliminary data.</text>
</comment>
<organism evidence="2 3">
    <name type="scientific">Pseudomonas mangrovi</name>
    <dbReference type="NCBI Taxonomy" id="2161748"/>
    <lineage>
        <taxon>Bacteria</taxon>
        <taxon>Pseudomonadati</taxon>
        <taxon>Pseudomonadota</taxon>
        <taxon>Gammaproteobacteria</taxon>
        <taxon>Pseudomonadales</taxon>
        <taxon>Pseudomonadaceae</taxon>
        <taxon>Pseudomonas</taxon>
    </lineage>
</organism>
<sequence length="101" mass="10936">MTLCGAEQSFERARLFPLQRERVPKAGEGCLGQLVAHLPLLVVRDGSLLADASIKTPLTDTSDDLLLSAPGNSLPDRHKQKDRPRAVQTDDGDGRYVASVL</sequence>
<feature type="compositionally biased region" description="Basic and acidic residues" evidence="1">
    <location>
        <begin position="75"/>
        <end position="85"/>
    </location>
</feature>
<dbReference type="Proteomes" id="UP000244064">
    <property type="component" value="Unassembled WGS sequence"/>
</dbReference>
<gene>
    <name evidence="2" type="ORF">DBO85_04935</name>
</gene>
<evidence type="ECO:0000313" key="3">
    <source>
        <dbReference type="Proteomes" id="UP000244064"/>
    </source>
</evidence>
<accession>A0A2T5PCL3</accession>
<evidence type="ECO:0000256" key="1">
    <source>
        <dbReference type="SAM" id="MobiDB-lite"/>
    </source>
</evidence>
<dbReference type="EMBL" id="QASN01000007">
    <property type="protein sequence ID" value="PTU75488.1"/>
    <property type="molecule type" value="Genomic_DNA"/>
</dbReference>
<proteinExistence type="predicted"/>
<feature type="region of interest" description="Disordered" evidence="1">
    <location>
        <begin position="60"/>
        <end position="93"/>
    </location>
</feature>
<dbReference type="RefSeq" id="WP_108105836.1">
    <property type="nucleotide sequence ID" value="NZ_QASN01000007.1"/>
</dbReference>
<keyword evidence="3" id="KW-1185">Reference proteome</keyword>
<protein>
    <submittedName>
        <fullName evidence="2">Uncharacterized protein</fullName>
    </submittedName>
</protein>
<reference evidence="2 3" key="1">
    <citation type="submission" date="2018-04" db="EMBL/GenBank/DDBJ databases">
        <title>Pseudomonas sp. nov., isolated from mangrove soil.</title>
        <authorList>
            <person name="Chen C."/>
        </authorList>
    </citation>
    <scope>NUCLEOTIDE SEQUENCE [LARGE SCALE GENOMIC DNA]</scope>
    <source>
        <strain evidence="2 3">TC-11</strain>
    </source>
</reference>
<dbReference type="AlphaFoldDB" id="A0A2T5PCL3"/>
<evidence type="ECO:0000313" key="2">
    <source>
        <dbReference type="EMBL" id="PTU75488.1"/>
    </source>
</evidence>
<name>A0A2T5PCL3_9PSED</name>